<organism evidence="3 4">
    <name type="scientific">Carpediemonas membranifera</name>
    <dbReference type="NCBI Taxonomy" id="201153"/>
    <lineage>
        <taxon>Eukaryota</taxon>
        <taxon>Metamonada</taxon>
        <taxon>Carpediemonas-like organisms</taxon>
        <taxon>Carpediemonas</taxon>
    </lineage>
</organism>
<dbReference type="EMBL" id="JAHDYR010000066">
    <property type="protein sequence ID" value="KAG9390083.1"/>
    <property type="molecule type" value="Genomic_DNA"/>
</dbReference>
<dbReference type="SUPFAM" id="SSF52058">
    <property type="entry name" value="L domain-like"/>
    <property type="match status" value="1"/>
</dbReference>
<reference evidence="3" key="1">
    <citation type="submission" date="2021-05" db="EMBL/GenBank/DDBJ databases">
        <title>A free-living protist that lacks canonical eukaryotic 1 DNA replication and segregation systems.</title>
        <authorList>
            <person name="Salas-Leiva D.E."/>
            <person name="Tromer E.C."/>
            <person name="Curtis B.A."/>
            <person name="Jerlstrom-Hultqvist J."/>
            <person name="Kolisko M."/>
            <person name="Yi Z."/>
            <person name="Salas-Leiva J.S."/>
            <person name="Gallot-Lavallee L."/>
            <person name="Kops G.J.P.L."/>
            <person name="Archibald J.M."/>
            <person name="Simpson A.G.B."/>
            <person name="Roger A.J."/>
        </authorList>
    </citation>
    <scope>NUCLEOTIDE SEQUENCE</scope>
    <source>
        <strain evidence="3">BICM</strain>
    </source>
</reference>
<evidence type="ECO:0000313" key="3">
    <source>
        <dbReference type="EMBL" id="KAG9390083.1"/>
    </source>
</evidence>
<keyword evidence="4" id="KW-1185">Reference proteome</keyword>
<gene>
    <name evidence="3" type="ORF">J8273_8120</name>
</gene>
<dbReference type="InterPro" id="IPR013210">
    <property type="entry name" value="LRR_N_plant-typ"/>
</dbReference>
<dbReference type="AlphaFoldDB" id="A0A8J6DZ09"/>
<evidence type="ECO:0000313" key="4">
    <source>
        <dbReference type="Proteomes" id="UP000717585"/>
    </source>
</evidence>
<keyword evidence="1" id="KW-0732">Signal</keyword>
<comment type="caution">
    <text evidence="3">The sequence shown here is derived from an EMBL/GenBank/DDBJ whole genome shotgun (WGS) entry which is preliminary data.</text>
</comment>
<sequence>MRIERYTLAMAAIIAVCYCICPIDDSISLMAIYDNCNGDMWIEPTNWGSDANKCDWKGVTCNSEEHVVGLDLSFMNVGPTWPTDLECLPLLRSLNLSNNPIFSSVPDMLGNLSGLKTLDLSHMGLVGEVPASLCSAEFLREIDLSGNYLTSVPSCLLSMPFLQTLDLSCNMLAEDYSGMLGLEQGVACIIGGFATSYNISCNPAKSGAETCECGRIPQGVCPSEVETECGVGLLE</sequence>
<protein>
    <submittedName>
        <fullName evidence="3">Cyst wall protein type 3</fullName>
    </submittedName>
</protein>
<dbReference type="OrthoDB" id="1394818at2759"/>
<evidence type="ECO:0000256" key="1">
    <source>
        <dbReference type="SAM" id="SignalP"/>
    </source>
</evidence>
<evidence type="ECO:0000259" key="2">
    <source>
        <dbReference type="Pfam" id="PF08263"/>
    </source>
</evidence>
<feature type="signal peptide" evidence="1">
    <location>
        <begin position="1"/>
        <end position="19"/>
    </location>
</feature>
<dbReference type="Gene3D" id="3.80.10.10">
    <property type="entry name" value="Ribonuclease Inhibitor"/>
    <property type="match status" value="1"/>
</dbReference>
<proteinExistence type="predicted"/>
<feature type="domain" description="Leucine-rich repeat-containing N-terminal plant-type" evidence="2">
    <location>
        <begin position="26"/>
        <end position="62"/>
    </location>
</feature>
<dbReference type="InterPro" id="IPR001611">
    <property type="entry name" value="Leu-rich_rpt"/>
</dbReference>
<name>A0A8J6DZ09_9EUKA</name>
<dbReference type="PANTHER" id="PTHR48057">
    <property type="entry name" value="LEUCINE-RICH REPEAT SERINE/THREONINE-PROTEIN KINASE 1"/>
    <property type="match status" value="1"/>
</dbReference>
<dbReference type="InterPro" id="IPR032675">
    <property type="entry name" value="LRR_dom_sf"/>
</dbReference>
<feature type="chain" id="PRO_5035164140" evidence="1">
    <location>
        <begin position="20"/>
        <end position="235"/>
    </location>
</feature>
<accession>A0A8J6DZ09</accession>
<dbReference type="InterPro" id="IPR052595">
    <property type="entry name" value="LRRC69/RLP"/>
</dbReference>
<dbReference type="Proteomes" id="UP000717585">
    <property type="component" value="Unassembled WGS sequence"/>
</dbReference>
<dbReference type="PANTHER" id="PTHR48057:SF13">
    <property type="entry name" value="PROTEIN KINASE, PLANT-TYPE, PUTATIVE-RELATED"/>
    <property type="match status" value="1"/>
</dbReference>
<dbReference type="Pfam" id="PF08263">
    <property type="entry name" value="LRRNT_2"/>
    <property type="match status" value="1"/>
</dbReference>
<dbReference type="Pfam" id="PF00560">
    <property type="entry name" value="LRR_1"/>
    <property type="match status" value="3"/>
</dbReference>